<dbReference type="GO" id="GO:0018958">
    <property type="term" value="P:phenol-containing compound metabolic process"/>
    <property type="evidence" value="ECO:0007669"/>
    <property type="project" value="InterPro"/>
</dbReference>
<protein>
    <recommendedName>
        <fullName evidence="3">Sulfatase N-terminal domain-containing protein</fullName>
    </recommendedName>
</protein>
<dbReference type="GO" id="GO:0005539">
    <property type="term" value="F:glycosaminoglycan binding"/>
    <property type="evidence" value="ECO:0007669"/>
    <property type="project" value="TreeGrafter"/>
</dbReference>
<dbReference type="CDD" id="cd16147">
    <property type="entry name" value="G6S"/>
    <property type="match status" value="1"/>
</dbReference>
<dbReference type="SUPFAM" id="SSF53649">
    <property type="entry name" value="Alkaline phosphatase-like"/>
    <property type="match status" value="1"/>
</dbReference>
<sequence length="554" mass="63519">MRWTTLLWAAHVGLGLTTEQTPNLLLQPQVPIGTPQTSGRPNIVFILTDDQDLHMNSLDYMPFLQKHLVEQDGGYPKFVSQGLNDNFLPVWLQEAGYNTYYTGKLFNAHTVDNYHSPHVNGFTGSDFLLDPYTYQYLNSTYQRNRDAPVRHVGEHTLELLAKKAYDFLDDATKEDKPFFLTIAPVAPHSNVKFNIAEGPIHKLIAEFSPPIPLERHAHLFEDAKVPRTENFNPEEPSGVNWVQNLPRQSQENIDFNDHFYRNRLRSLQGVDEIIDGIVNRLGQHGILDNTYIVYSTDNGYHIGQHRLQPGKECGYEEDINIPLIIRGPHVPKNTTTNIVTTHTDLAPTFLQLIGAPLRADFDGEVIPTSKSSIAKAEHKRHEHVNVEYWGFALGEGKDWDGVRIHHNNTYKALRVIGETYSLYYAVWCNNEHELYDLNTDPGQLRNLLSNEHHSQNLLGFPLQKVAARLDGLLFVLKSCKGRTCIEPWRALHPDGNVRKLHDALSPRFDAFYEVQQKKIEYSRCEDGYIIDAEGPQFEKDGLVYRHNNRWSEWV</sequence>
<feature type="chain" id="PRO_5040828311" description="Sulfatase N-terminal domain-containing protein" evidence="2">
    <location>
        <begin position="16"/>
        <end position="554"/>
    </location>
</feature>
<dbReference type="GO" id="GO:0004065">
    <property type="term" value="F:arylsulfatase activity"/>
    <property type="evidence" value="ECO:0007669"/>
    <property type="project" value="InterPro"/>
</dbReference>
<dbReference type="OrthoDB" id="96314at2759"/>
<organism evidence="4 5">
    <name type="scientific">Neocucurbitaria cava</name>
    <dbReference type="NCBI Taxonomy" id="798079"/>
    <lineage>
        <taxon>Eukaryota</taxon>
        <taxon>Fungi</taxon>
        <taxon>Dikarya</taxon>
        <taxon>Ascomycota</taxon>
        <taxon>Pezizomycotina</taxon>
        <taxon>Dothideomycetes</taxon>
        <taxon>Pleosporomycetidae</taxon>
        <taxon>Pleosporales</taxon>
        <taxon>Pleosporineae</taxon>
        <taxon>Cucurbitariaceae</taxon>
        <taxon>Neocucurbitaria</taxon>
    </lineage>
</organism>
<comment type="caution">
    <text evidence="4">The sequence shown here is derived from an EMBL/GenBank/DDBJ whole genome shotgun (WGS) entry which is preliminary data.</text>
</comment>
<dbReference type="Pfam" id="PF00884">
    <property type="entry name" value="Sulfatase"/>
    <property type="match status" value="1"/>
</dbReference>
<proteinExistence type="inferred from homology"/>
<dbReference type="InterPro" id="IPR000917">
    <property type="entry name" value="Sulfatase_N"/>
</dbReference>
<evidence type="ECO:0000313" key="5">
    <source>
        <dbReference type="Proteomes" id="UP001140560"/>
    </source>
</evidence>
<keyword evidence="5" id="KW-1185">Reference proteome</keyword>
<evidence type="ECO:0000256" key="2">
    <source>
        <dbReference type="SAM" id="SignalP"/>
    </source>
</evidence>
<feature type="domain" description="Sulfatase N-terminal" evidence="3">
    <location>
        <begin position="79"/>
        <end position="354"/>
    </location>
</feature>
<dbReference type="GO" id="GO:0008449">
    <property type="term" value="F:N-acetylglucosamine-6-sulfatase activity"/>
    <property type="evidence" value="ECO:0007669"/>
    <property type="project" value="TreeGrafter"/>
</dbReference>
<dbReference type="EMBL" id="JAPEUY010000005">
    <property type="protein sequence ID" value="KAJ4372896.1"/>
    <property type="molecule type" value="Genomic_DNA"/>
</dbReference>
<dbReference type="PIRSF" id="PIRSF000972">
    <property type="entry name" value="Arylsulf_plant"/>
    <property type="match status" value="1"/>
</dbReference>
<comment type="similarity">
    <text evidence="1">Belongs to the sulfatase family.</text>
</comment>
<dbReference type="Proteomes" id="UP001140560">
    <property type="component" value="Unassembled WGS sequence"/>
</dbReference>
<evidence type="ECO:0000259" key="3">
    <source>
        <dbReference type="Pfam" id="PF00884"/>
    </source>
</evidence>
<gene>
    <name evidence="4" type="ORF">N0V83_003187</name>
</gene>
<dbReference type="Gene3D" id="3.40.720.10">
    <property type="entry name" value="Alkaline Phosphatase, subunit A"/>
    <property type="match status" value="1"/>
</dbReference>
<name>A0A9W8YBS4_9PLEO</name>
<evidence type="ECO:0000313" key="4">
    <source>
        <dbReference type="EMBL" id="KAJ4372896.1"/>
    </source>
</evidence>
<dbReference type="InterPro" id="IPR017850">
    <property type="entry name" value="Alkaline_phosphatase_core_sf"/>
</dbReference>
<keyword evidence="2" id="KW-0732">Signal</keyword>
<dbReference type="PANTHER" id="PTHR43108">
    <property type="entry name" value="N-ACETYLGLUCOSAMINE-6-SULFATASE FAMILY MEMBER"/>
    <property type="match status" value="1"/>
</dbReference>
<dbReference type="AlphaFoldDB" id="A0A9W8YBS4"/>
<dbReference type="InterPro" id="IPR012083">
    <property type="entry name" value="Arylsulfatase"/>
</dbReference>
<accession>A0A9W8YBS4</accession>
<dbReference type="PANTHER" id="PTHR43108:SF8">
    <property type="entry name" value="SD21168P"/>
    <property type="match status" value="1"/>
</dbReference>
<feature type="signal peptide" evidence="2">
    <location>
        <begin position="1"/>
        <end position="15"/>
    </location>
</feature>
<reference evidence="4" key="1">
    <citation type="submission" date="2022-10" db="EMBL/GenBank/DDBJ databases">
        <title>Tapping the CABI collections for fungal endophytes: first genome assemblies for Collariella, Neodidymelliopsis, Ascochyta clinopodiicola, Didymella pomorum, Didymosphaeria variabile, Neocosmospora piperis and Neocucurbitaria cava.</title>
        <authorList>
            <person name="Hill R."/>
        </authorList>
    </citation>
    <scope>NUCLEOTIDE SEQUENCE</scope>
    <source>
        <strain evidence="4">IMI 356814</strain>
    </source>
</reference>
<evidence type="ECO:0000256" key="1">
    <source>
        <dbReference type="ARBA" id="ARBA00008779"/>
    </source>
</evidence>